<keyword evidence="4" id="KW-1185">Reference proteome</keyword>
<feature type="signal peptide" evidence="1">
    <location>
        <begin position="1"/>
        <end position="28"/>
    </location>
</feature>
<protein>
    <submittedName>
        <fullName evidence="3">Aerotolerance regulator BatD</fullName>
    </submittedName>
</protein>
<dbReference type="PANTHER" id="PTHR40940">
    <property type="entry name" value="PROTEIN BATD-RELATED"/>
    <property type="match status" value="1"/>
</dbReference>
<keyword evidence="1" id="KW-0732">Signal</keyword>
<evidence type="ECO:0000313" key="4">
    <source>
        <dbReference type="Proteomes" id="UP000031672"/>
    </source>
</evidence>
<dbReference type="InterPro" id="IPR057699">
    <property type="entry name" value="DUF7939"/>
</dbReference>
<dbReference type="Pfam" id="PF25607">
    <property type="entry name" value="DUF7939"/>
    <property type="match status" value="1"/>
</dbReference>
<evidence type="ECO:0000256" key="1">
    <source>
        <dbReference type="SAM" id="SignalP"/>
    </source>
</evidence>
<dbReference type="STRING" id="1461322.OJ16_14610"/>
<proteinExistence type="predicted"/>
<dbReference type="InterPro" id="IPR025738">
    <property type="entry name" value="BatD"/>
</dbReference>
<comment type="caution">
    <text evidence="3">The sequence shown here is derived from an EMBL/GenBank/DDBJ whole genome shotgun (WGS) entry which is preliminary data.</text>
</comment>
<reference evidence="3 4" key="1">
    <citation type="submission" date="2014-11" db="EMBL/GenBank/DDBJ databases">
        <title>Draft Genome Sequence of Vibrio piscirenalis strains CECT 8603T and CECT 8604, two marine Gammaproteobacterium isolated from cultured gilthead sea bream (Sparus aurata).</title>
        <authorList>
            <person name="Arahal D.R."/>
            <person name="Rodrigo-Torres L."/>
            <person name="Lucena T."/>
            <person name="Pujalte M.J."/>
        </authorList>
    </citation>
    <scope>NUCLEOTIDE SEQUENCE [LARGE SCALE GENOMIC DNA]</scope>
    <source>
        <strain evidence="3 4">DCR 1-4-2</strain>
    </source>
</reference>
<name>A0A0C2NI83_9VIBR</name>
<sequence>MVKFKHRALITFCVICLGYLSFSQSAHASNLWAVVNSNQVTQAEVFQLRVILDEKVDSDEIDFTVLEKDFFLGQPSFASALNFTNGKRSSTSEWTLALKARTTGQLVIPSFEVNGSQSQAITITVSADTNLPDQKDLAEIESTLSRTTLYPYESAELKTRLIIKADVRRLQNPNFFAPSAQSNQLGITVSEKGKANQYNRVINGVDVTIIDQVFTVTAEQSGHYTLNSLGFSATVVHGNSRTGTTKLIPIELIPEQFAIEVKEKPATMTTPWIPSKQVTLQQRWLTADGEPLVPDALTQTTPTLNVGDALTREITLEIDGLTPEHFPRLETQYPSALRQYAEKPQYRQQPNGQYLMTLKQVLIAQQVGKVELPAIDLTWWNTQKDQKELSALQGLAIEIKPVDVSNTPIAVPVEPSKPAVVYQSGYWPYLTALFALLWISTLAWHLKAGARKADQNKTVAHTETSDLTKMLISAVSQSDSAKIQHLVPRWLIEQNGKDSALIEQIQAEVAAMNRHLYSHEQTKWDNRQLLTLIKKLSQSRLIKAQANVELPKL</sequence>
<dbReference type="EMBL" id="JTKH01000024">
    <property type="protein sequence ID" value="KII76055.1"/>
    <property type="molecule type" value="Genomic_DNA"/>
</dbReference>
<dbReference type="PANTHER" id="PTHR40940:SF1">
    <property type="entry name" value="PROTEIN BATD"/>
    <property type="match status" value="1"/>
</dbReference>
<accession>A0A0C2NI83</accession>
<dbReference type="AlphaFoldDB" id="A0A0C2NI83"/>
<feature type="domain" description="DUF7939" evidence="2">
    <location>
        <begin position="467"/>
        <end position="539"/>
    </location>
</feature>
<gene>
    <name evidence="3" type="ORF">OJ16_14610</name>
</gene>
<dbReference type="OrthoDB" id="5293418at2"/>
<organism evidence="3 4">
    <name type="scientific">Vibrio renipiscarius</name>
    <dbReference type="NCBI Taxonomy" id="1461322"/>
    <lineage>
        <taxon>Bacteria</taxon>
        <taxon>Pseudomonadati</taxon>
        <taxon>Pseudomonadota</taxon>
        <taxon>Gammaproteobacteria</taxon>
        <taxon>Vibrionales</taxon>
        <taxon>Vibrionaceae</taxon>
        <taxon>Vibrio</taxon>
    </lineage>
</organism>
<dbReference type="Proteomes" id="UP000031672">
    <property type="component" value="Unassembled WGS sequence"/>
</dbReference>
<feature type="chain" id="PRO_5009758792" evidence="1">
    <location>
        <begin position="29"/>
        <end position="553"/>
    </location>
</feature>
<dbReference type="RefSeq" id="WP_040991989.1">
    <property type="nucleotide sequence ID" value="NZ_JTKH01000024.1"/>
</dbReference>
<dbReference type="Pfam" id="PF13584">
    <property type="entry name" value="BatD"/>
    <property type="match status" value="1"/>
</dbReference>
<accession>A0A0C2NSK6</accession>
<evidence type="ECO:0000313" key="3">
    <source>
        <dbReference type="EMBL" id="KII76055.1"/>
    </source>
</evidence>
<evidence type="ECO:0000259" key="2">
    <source>
        <dbReference type="Pfam" id="PF25607"/>
    </source>
</evidence>